<protein>
    <recommendedName>
        <fullName evidence="3">Bacteriocin-protection protein</fullName>
    </recommendedName>
</protein>
<reference evidence="1 2" key="1">
    <citation type="submission" date="2019-05" db="EMBL/GenBank/DDBJ databases">
        <authorList>
            <person name="Qu J.-H."/>
        </authorList>
    </citation>
    <scope>NUCLEOTIDE SEQUENCE [LARGE SCALE GENOMIC DNA]</scope>
    <source>
        <strain evidence="1 2">NS28</strain>
    </source>
</reference>
<dbReference type="OrthoDB" id="9796999at2"/>
<accession>A0A5M8QXD5</accession>
<gene>
    <name evidence="1" type="ORF">FEM33_13805</name>
</gene>
<sequence>MEKDIHTFCPADKQQWRAWLAENHSREKSVWLIYHKKKSGIPTITWSEAVDEALCFGWIDSLSRRMDENRFMQFFTRRKPDSVWSKINKEKVNRFMEAGLMMPAGLEAIYTAKQNGSWTVLDDVEALIVPADLQSELHRRPDAEKFYQSLCRSDKRNLLQWIVLAKRPETRQKRISEIVEYTDRNQKPKIIQSGRKSGIRP</sequence>
<dbReference type="AlphaFoldDB" id="A0A5M8QXD5"/>
<evidence type="ECO:0008006" key="3">
    <source>
        <dbReference type="Google" id="ProtNLM"/>
    </source>
</evidence>
<keyword evidence="2" id="KW-1185">Reference proteome</keyword>
<evidence type="ECO:0000313" key="2">
    <source>
        <dbReference type="Proteomes" id="UP000323994"/>
    </source>
</evidence>
<evidence type="ECO:0000313" key="1">
    <source>
        <dbReference type="EMBL" id="KAA6439336.1"/>
    </source>
</evidence>
<dbReference type="RefSeq" id="WP_139012586.1">
    <property type="nucleotide sequence ID" value="NZ_VBSN01000038.1"/>
</dbReference>
<dbReference type="EMBL" id="VBSN01000038">
    <property type="protein sequence ID" value="KAA6439336.1"/>
    <property type="molecule type" value="Genomic_DNA"/>
</dbReference>
<name>A0A5M8QXD5_9BACT</name>
<dbReference type="Proteomes" id="UP000323994">
    <property type="component" value="Unassembled WGS sequence"/>
</dbReference>
<organism evidence="1 2">
    <name type="scientific">Dyadobacter flavalbus</name>
    <dbReference type="NCBI Taxonomy" id="2579942"/>
    <lineage>
        <taxon>Bacteria</taxon>
        <taxon>Pseudomonadati</taxon>
        <taxon>Bacteroidota</taxon>
        <taxon>Cytophagia</taxon>
        <taxon>Cytophagales</taxon>
        <taxon>Spirosomataceae</taxon>
        <taxon>Dyadobacter</taxon>
    </lineage>
</organism>
<proteinExistence type="predicted"/>
<dbReference type="Pfam" id="PF13376">
    <property type="entry name" value="OmdA"/>
    <property type="match status" value="1"/>
</dbReference>
<comment type="caution">
    <text evidence="1">The sequence shown here is derived from an EMBL/GenBank/DDBJ whole genome shotgun (WGS) entry which is preliminary data.</text>
</comment>